<dbReference type="AlphaFoldDB" id="A0A5E4BZ89"/>
<keyword evidence="2" id="KW-1185">Reference proteome</keyword>
<accession>A0A5E4BZ89</accession>
<reference evidence="1" key="1">
    <citation type="submission" date="2019-04" db="EMBL/GenBank/DDBJ databases">
        <authorList>
            <person name="Alioto T."/>
            <person name="Alioto T."/>
        </authorList>
    </citation>
    <scope>NUCLEOTIDE SEQUENCE [LARGE SCALE GENOMIC DNA]</scope>
</reference>
<evidence type="ECO:0000313" key="1">
    <source>
        <dbReference type="EMBL" id="VTJ74944.1"/>
    </source>
</evidence>
<sequence length="56" mass="5851">TCDSTAAMSGILKGKFEEVDGSSPCSSVQESDDDVFSCDSAERVDSVNPSTSSHFT</sequence>
<comment type="caution">
    <text evidence="1">The sequence shown here is derived from an EMBL/GenBank/DDBJ whole genome shotgun (WGS) entry which is preliminary data.</text>
</comment>
<name>A0A5E4BZ89_MARMO</name>
<evidence type="ECO:0000313" key="2">
    <source>
        <dbReference type="Proteomes" id="UP000335636"/>
    </source>
</evidence>
<feature type="non-terminal residue" evidence="1">
    <location>
        <position position="1"/>
    </location>
</feature>
<organism evidence="1 2">
    <name type="scientific">Marmota monax</name>
    <name type="common">Woodchuck</name>
    <dbReference type="NCBI Taxonomy" id="9995"/>
    <lineage>
        <taxon>Eukaryota</taxon>
        <taxon>Metazoa</taxon>
        <taxon>Chordata</taxon>
        <taxon>Craniata</taxon>
        <taxon>Vertebrata</taxon>
        <taxon>Euteleostomi</taxon>
        <taxon>Mammalia</taxon>
        <taxon>Eutheria</taxon>
        <taxon>Euarchontoglires</taxon>
        <taxon>Glires</taxon>
        <taxon>Rodentia</taxon>
        <taxon>Sciuromorpha</taxon>
        <taxon>Sciuridae</taxon>
        <taxon>Xerinae</taxon>
        <taxon>Marmotini</taxon>
        <taxon>Marmota</taxon>
    </lineage>
</organism>
<feature type="non-terminal residue" evidence="1">
    <location>
        <position position="56"/>
    </location>
</feature>
<dbReference type="EMBL" id="CABDUW010000773">
    <property type="protein sequence ID" value="VTJ74944.1"/>
    <property type="molecule type" value="Genomic_DNA"/>
</dbReference>
<dbReference type="Proteomes" id="UP000335636">
    <property type="component" value="Unassembled WGS sequence"/>
</dbReference>
<protein>
    <submittedName>
        <fullName evidence="1">Uncharacterized protein</fullName>
    </submittedName>
</protein>
<proteinExistence type="predicted"/>
<gene>
    <name evidence="1" type="ORF">MONAX_5E023671</name>
</gene>